<dbReference type="SUPFAM" id="SSF158745">
    <property type="entry name" value="LanC-like"/>
    <property type="match status" value="1"/>
</dbReference>
<accession>A0A853PPZ3</accession>
<dbReference type="Proteomes" id="UP000093197">
    <property type="component" value="Unassembled WGS sequence"/>
</dbReference>
<dbReference type="RefSeq" id="WP_032580539.1">
    <property type="nucleotide sequence ID" value="NZ_LIDT01000044.1"/>
</dbReference>
<organism evidence="1 2">
    <name type="scientific">Bacteroides fragilis</name>
    <dbReference type="NCBI Taxonomy" id="817"/>
    <lineage>
        <taxon>Bacteria</taxon>
        <taxon>Pseudomonadati</taxon>
        <taxon>Bacteroidota</taxon>
        <taxon>Bacteroidia</taxon>
        <taxon>Bacteroidales</taxon>
        <taxon>Bacteroidaceae</taxon>
        <taxon>Bacteroides</taxon>
    </lineage>
</organism>
<evidence type="ECO:0000313" key="2">
    <source>
        <dbReference type="Proteomes" id="UP000093197"/>
    </source>
</evidence>
<dbReference type="Gene3D" id="1.50.10.20">
    <property type="match status" value="1"/>
</dbReference>
<dbReference type="EMBL" id="LIDT01000044">
    <property type="protein sequence ID" value="OCR27384.1"/>
    <property type="molecule type" value="Genomic_DNA"/>
</dbReference>
<name>A0A853PPZ3_BACFG</name>
<sequence length="168" mass="19440">MPKRLLDKDEGLLVRIVNHNLLYEPFNSDLGLFKGRMGTILFFFHYARYTGKTLYADFAEKLLDDIYEDITEEVTTCQLCEIGWGILYLLQQGFVEGDADEILKVIDHRIHLQHSRHTGMTEDYLSFRFALANKKLNGYSSSGLLRKLISSGDMEELSWRNGLKIIWG</sequence>
<evidence type="ECO:0000313" key="1">
    <source>
        <dbReference type="EMBL" id="OCR27384.1"/>
    </source>
</evidence>
<dbReference type="AlphaFoldDB" id="A0A853PPZ3"/>
<reference evidence="1 2" key="1">
    <citation type="journal article" date="2016" name="PLoS ONE">
        <title>Genomic Diversity of Enterotoxigenic Strains of Bacteroides fragilis.</title>
        <authorList>
            <person name="Pierce J.V."/>
            <person name="Bernstein H.D."/>
        </authorList>
    </citation>
    <scope>NUCLEOTIDE SEQUENCE [LARGE SCALE GENOMIC DNA]</scope>
    <source>
        <strain evidence="1 2">20793-3</strain>
    </source>
</reference>
<proteinExistence type="predicted"/>
<evidence type="ECO:0008006" key="3">
    <source>
        <dbReference type="Google" id="ProtNLM"/>
    </source>
</evidence>
<comment type="caution">
    <text evidence="1">The sequence shown here is derived from an EMBL/GenBank/DDBJ whole genome shotgun (WGS) entry which is preliminary data.</text>
</comment>
<gene>
    <name evidence="1" type="ORF">AC094_41560</name>
</gene>
<protein>
    <recommendedName>
        <fullName evidence="3">Lanthionine synthetase C-like family protein</fullName>
    </recommendedName>
</protein>